<dbReference type="SUPFAM" id="SSF53474">
    <property type="entry name" value="alpha/beta-Hydrolases"/>
    <property type="match status" value="1"/>
</dbReference>
<dbReference type="Proteomes" id="UP000227088">
    <property type="component" value="Unassembled WGS sequence"/>
</dbReference>
<feature type="non-terminal residue" evidence="1">
    <location>
        <position position="72"/>
    </location>
</feature>
<accession>A0A1Y5HZV3</accession>
<evidence type="ECO:0000313" key="2">
    <source>
        <dbReference type="Proteomes" id="UP000227088"/>
    </source>
</evidence>
<dbReference type="EMBL" id="MABE01000313">
    <property type="protein sequence ID" value="OUS40552.1"/>
    <property type="molecule type" value="Genomic_DNA"/>
</dbReference>
<reference evidence="2" key="1">
    <citation type="journal article" date="2017" name="Proc. Natl. Acad. Sci. U.S.A.">
        <title>Simulation of Deepwater Horizon oil plume reveals substrate specialization within a complex community of hydrocarbon degraders.</title>
        <authorList>
            <person name="Hu P."/>
            <person name="Dubinsky E.A."/>
            <person name="Probst A.J."/>
            <person name="Wang J."/>
            <person name="Sieber C.M.K."/>
            <person name="Tom L.M."/>
            <person name="Gardinali P."/>
            <person name="Banfield J.F."/>
            <person name="Atlas R.M."/>
            <person name="Andersen G.L."/>
        </authorList>
    </citation>
    <scope>NUCLEOTIDE SEQUENCE [LARGE SCALE GENOMIC DNA]</scope>
</reference>
<dbReference type="InterPro" id="IPR029058">
    <property type="entry name" value="AB_hydrolase_fold"/>
</dbReference>
<evidence type="ECO:0000313" key="1">
    <source>
        <dbReference type="EMBL" id="OUS40552.1"/>
    </source>
</evidence>
<sequence>MRYQSLFLNQEAHSLHVMHINQPGHSGIPMLMIHGMVEDGRIFYHKSGKGLGSFMAQQGYDVYVADLRGMGL</sequence>
<gene>
    <name evidence="1" type="ORF">A9R00_05455</name>
</gene>
<dbReference type="Gene3D" id="3.40.50.1820">
    <property type="entry name" value="alpha/beta hydrolase"/>
    <property type="match status" value="1"/>
</dbReference>
<proteinExistence type="predicted"/>
<comment type="caution">
    <text evidence="1">The sequence shown here is derived from an EMBL/GenBank/DDBJ whole genome shotgun (WGS) entry which is preliminary data.</text>
</comment>
<protein>
    <submittedName>
        <fullName evidence="1">Esterase</fullName>
    </submittedName>
</protein>
<organism evidence="1 2">
    <name type="scientific">Oleispira antarctica</name>
    <dbReference type="NCBI Taxonomy" id="188908"/>
    <lineage>
        <taxon>Bacteria</taxon>
        <taxon>Pseudomonadati</taxon>
        <taxon>Pseudomonadota</taxon>
        <taxon>Gammaproteobacteria</taxon>
        <taxon>Oceanospirillales</taxon>
        <taxon>Oceanospirillaceae</taxon>
        <taxon>Oleispira</taxon>
    </lineage>
</organism>
<dbReference type="AlphaFoldDB" id="A0A1Y5HZV3"/>
<name>A0A1Y5HZV3_OLEAN</name>